<accession>A0A1I1VBP1</accession>
<evidence type="ECO:0008006" key="3">
    <source>
        <dbReference type="Google" id="ProtNLM"/>
    </source>
</evidence>
<sequence>MNYLPLVNVFENPYELWEERDQTLEEMKLSGNFHERVKVKLEAKLFNHVDAAKHMIVKVVDNQLERFIKDYLNQSPCYKKMRSAMPSRTPKSLSDYQRRFQSTTFDQVTTDINTHGKLLSDGQCLFHGGFFPIKTGESFTTTRPFSTSFCPQIALRNAEWAGKAYDAGEVNLIVVRTVNSQTKTFCFRVNGTDKGHEAEILFAAGAKITLRSKVKIKNGKAYKACSQYAGRVLEKEIPFYLVEVDIS</sequence>
<gene>
    <name evidence="1" type="ORF">SAMN02745724_05446</name>
</gene>
<dbReference type="AlphaFoldDB" id="A0A1I1VBP1"/>
<organism evidence="1 2">
    <name type="scientific">Pseudoalteromonas denitrificans DSM 6059</name>
    <dbReference type="NCBI Taxonomy" id="1123010"/>
    <lineage>
        <taxon>Bacteria</taxon>
        <taxon>Pseudomonadati</taxon>
        <taxon>Pseudomonadota</taxon>
        <taxon>Gammaproteobacteria</taxon>
        <taxon>Alteromonadales</taxon>
        <taxon>Pseudoalteromonadaceae</taxon>
        <taxon>Pseudoalteromonas</taxon>
    </lineage>
</organism>
<dbReference type="Proteomes" id="UP000198862">
    <property type="component" value="Unassembled WGS sequence"/>
</dbReference>
<evidence type="ECO:0000313" key="2">
    <source>
        <dbReference type="Proteomes" id="UP000198862"/>
    </source>
</evidence>
<dbReference type="OrthoDB" id="9181457at2"/>
<keyword evidence="2" id="KW-1185">Reference proteome</keyword>
<protein>
    <recommendedName>
        <fullName evidence="3">ADP-ribosyltransferase exoenzyme</fullName>
    </recommendedName>
</protein>
<proteinExistence type="predicted"/>
<reference evidence="1 2" key="1">
    <citation type="submission" date="2016-10" db="EMBL/GenBank/DDBJ databases">
        <authorList>
            <person name="de Groot N.N."/>
        </authorList>
    </citation>
    <scope>NUCLEOTIDE SEQUENCE [LARGE SCALE GENOMIC DNA]</scope>
    <source>
        <strain evidence="1 2">DSM 6059</strain>
    </source>
</reference>
<evidence type="ECO:0000313" key="1">
    <source>
        <dbReference type="EMBL" id="SFD79388.1"/>
    </source>
</evidence>
<dbReference type="EMBL" id="FOLO01000118">
    <property type="protein sequence ID" value="SFD79388.1"/>
    <property type="molecule type" value="Genomic_DNA"/>
</dbReference>
<name>A0A1I1VBP1_9GAMM</name>